<name>A0ACB7S3Q0_HYAAI</name>
<proteinExistence type="predicted"/>
<reference evidence="1" key="1">
    <citation type="submission" date="2020-05" db="EMBL/GenBank/DDBJ databases">
        <title>Large-scale comparative analyses of tick genomes elucidate their genetic diversity and vector capacities.</title>
        <authorList>
            <person name="Jia N."/>
            <person name="Wang J."/>
            <person name="Shi W."/>
            <person name="Du L."/>
            <person name="Sun Y."/>
            <person name="Zhan W."/>
            <person name="Jiang J."/>
            <person name="Wang Q."/>
            <person name="Zhang B."/>
            <person name="Ji P."/>
            <person name="Sakyi L.B."/>
            <person name="Cui X."/>
            <person name="Yuan T."/>
            <person name="Jiang B."/>
            <person name="Yang W."/>
            <person name="Lam T.T.-Y."/>
            <person name="Chang Q."/>
            <person name="Ding S."/>
            <person name="Wang X."/>
            <person name="Zhu J."/>
            <person name="Ruan X."/>
            <person name="Zhao L."/>
            <person name="Wei J."/>
            <person name="Que T."/>
            <person name="Du C."/>
            <person name="Cheng J."/>
            <person name="Dai P."/>
            <person name="Han X."/>
            <person name="Huang E."/>
            <person name="Gao Y."/>
            <person name="Liu J."/>
            <person name="Shao H."/>
            <person name="Ye R."/>
            <person name="Li L."/>
            <person name="Wei W."/>
            <person name="Wang X."/>
            <person name="Wang C."/>
            <person name="Yang T."/>
            <person name="Huo Q."/>
            <person name="Li W."/>
            <person name="Guo W."/>
            <person name="Chen H."/>
            <person name="Zhou L."/>
            <person name="Ni X."/>
            <person name="Tian J."/>
            <person name="Zhou Y."/>
            <person name="Sheng Y."/>
            <person name="Liu T."/>
            <person name="Pan Y."/>
            <person name="Xia L."/>
            <person name="Li J."/>
            <person name="Zhao F."/>
            <person name="Cao W."/>
        </authorList>
    </citation>
    <scope>NUCLEOTIDE SEQUENCE</scope>
    <source>
        <strain evidence="1">Hyas-2018</strain>
    </source>
</reference>
<gene>
    <name evidence="1" type="ORF">HPB50_003276</name>
</gene>
<protein>
    <submittedName>
        <fullName evidence="1">Uncharacterized protein</fullName>
    </submittedName>
</protein>
<evidence type="ECO:0000313" key="2">
    <source>
        <dbReference type="Proteomes" id="UP000821845"/>
    </source>
</evidence>
<accession>A0ACB7S3Q0</accession>
<comment type="caution">
    <text evidence="1">The sequence shown here is derived from an EMBL/GenBank/DDBJ whole genome shotgun (WGS) entry which is preliminary data.</text>
</comment>
<organism evidence="1 2">
    <name type="scientific">Hyalomma asiaticum</name>
    <name type="common">Tick</name>
    <dbReference type="NCBI Taxonomy" id="266040"/>
    <lineage>
        <taxon>Eukaryota</taxon>
        <taxon>Metazoa</taxon>
        <taxon>Ecdysozoa</taxon>
        <taxon>Arthropoda</taxon>
        <taxon>Chelicerata</taxon>
        <taxon>Arachnida</taxon>
        <taxon>Acari</taxon>
        <taxon>Parasitiformes</taxon>
        <taxon>Ixodida</taxon>
        <taxon>Ixodoidea</taxon>
        <taxon>Ixodidae</taxon>
        <taxon>Hyalomminae</taxon>
        <taxon>Hyalomma</taxon>
    </lineage>
</organism>
<keyword evidence="2" id="KW-1185">Reference proteome</keyword>
<dbReference type="EMBL" id="CM023486">
    <property type="protein sequence ID" value="KAH6927414.1"/>
    <property type="molecule type" value="Genomic_DNA"/>
</dbReference>
<evidence type="ECO:0000313" key="1">
    <source>
        <dbReference type="EMBL" id="KAH6927414.1"/>
    </source>
</evidence>
<sequence length="225" mass="25334">MKPVPTAYDMKCALRLLSVSQFLHTPRTTSYELDDGEYLVDLLSQAKMHCSEKEFEEIDDSEILFIEELTSTECCILYYLGGFILKSVLKSVSCSKCKDALLGAASNEYASLTALKEYVSDGRNLLYPSNEVIRTLKNYEEHFTGVISWCTNNVHTMKSPLQSLTKYLAKVDRPCLNTCADHKEAIKKMLVATYTRLRLRIHLLQYPVTREGGHGSKTCAGVSLP</sequence>
<dbReference type="Proteomes" id="UP000821845">
    <property type="component" value="Chromosome 6"/>
</dbReference>